<dbReference type="GO" id="GO:0005634">
    <property type="term" value="C:nucleus"/>
    <property type="evidence" value="ECO:0007669"/>
    <property type="project" value="TreeGrafter"/>
</dbReference>
<accession>A0A0A1UAP7</accession>
<proteinExistence type="predicted"/>
<dbReference type="EMBL" id="KB206395">
    <property type="protein sequence ID" value="ELP92153.1"/>
    <property type="molecule type" value="Genomic_DNA"/>
</dbReference>
<dbReference type="GO" id="GO:0007095">
    <property type="term" value="P:mitotic G2 DNA damage checkpoint signaling"/>
    <property type="evidence" value="ECO:0007669"/>
    <property type="project" value="TreeGrafter"/>
</dbReference>
<dbReference type="PANTHER" id="PTHR15863">
    <property type="entry name" value="MRN COMPLEX-INTERACTING PROTEIN"/>
    <property type="match status" value="1"/>
</dbReference>
<gene>
    <name evidence="3" type="ORF">EIN_381100</name>
</gene>
<sequence>MPQEFVLLQCFECCSFQVHIKNKTKKFACKMCGAKQSYRHIFGISNQAKDLRLLCGKYNSERITKEEQETREKGEQYLMAQNELENETEYNSSELFEEKKSTPSLWEKFNEPETDDGGLIHPTTPLQIEKRSKLIRKEKIEPITLKDTKPPIAPKDVDNLLGLFNTSNSSKSKVKPTHCKLKVQSPKDDDYDIDDLMDLFEEHITKEPTKSEAKPIKQSTHQISKIEDKKNNSKKETQKASTDHHTLTPTLLKTKPSISFAALLKKETQNKKEETDHFLFVQEDPLTPQNTHKTGSAWDDF</sequence>
<reference evidence="3 4" key="1">
    <citation type="submission" date="2012-10" db="EMBL/GenBank/DDBJ databases">
        <authorList>
            <person name="Zafar N."/>
            <person name="Inman J."/>
            <person name="Hall N."/>
            <person name="Lorenzi H."/>
            <person name="Caler E."/>
        </authorList>
    </citation>
    <scope>NUCLEOTIDE SEQUENCE [LARGE SCALE GENOMIC DNA]</scope>
    <source>
        <strain evidence="3 4">IP1</strain>
    </source>
</reference>
<evidence type="ECO:0000313" key="3">
    <source>
        <dbReference type="EMBL" id="ELP92153.1"/>
    </source>
</evidence>
<evidence type="ECO:0000259" key="2">
    <source>
        <dbReference type="Pfam" id="PF15749"/>
    </source>
</evidence>
<evidence type="ECO:0000256" key="1">
    <source>
        <dbReference type="SAM" id="MobiDB-lite"/>
    </source>
</evidence>
<dbReference type="VEuPathDB" id="AmoebaDB:EIN_381100"/>
<organism evidence="3 4">
    <name type="scientific">Entamoeba invadens IP1</name>
    <dbReference type="NCBI Taxonomy" id="370355"/>
    <lineage>
        <taxon>Eukaryota</taxon>
        <taxon>Amoebozoa</taxon>
        <taxon>Evosea</taxon>
        <taxon>Archamoebae</taxon>
        <taxon>Mastigamoebida</taxon>
        <taxon>Entamoebidae</taxon>
        <taxon>Entamoeba</taxon>
    </lineage>
</organism>
<dbReference type="InterPro" id="IPR032739">
    <property type="entry name" value="MRNIP"/>
</dbReference>
<name>A0A0A1UAP7_ENTIV</name>
<dbReference type="AlphaFoldDB" id="A0A0A1UAP7"/>
<dbReference type="RefSeq" id="XP_004258924.1">
    <property type="nucleotide sequence ID" value="XM_004258876.1"/>
</dbReference>
<dbReference type="PANTHER" id="PTHR15863:SF2">
    <property type="entry name" value="MRN COMPLEX-INTERACTING PROTEIN"/>
    <property type="match status" value="1"/>
</dbReference>
<dbReference type="GeneID" id="14891060"/>
<feature type="compositionally biased region" description="Basic and acidic residues" evidence="1">
    <location>
        <begin position="224"/>
        <end position="246"/>
    </location>
</feature>
<feature type="region of interest" description="Disordered" evidence="1">
    <location>
        <begin position="205"/>
        <end position="252"/>
    </location>
</feature>
<dbReference type="Pfam" id="PF15749">
    <property type="entry name" value="MRNIP"/>
    <property type="match status" value="1"/>
</dbReference>
<dbReference type="GO" id="GO:0003682">
    <property type="term" value="F:chromatin binding"/>
    <property type="evidence" value="ECO:0007669"/>
    <property type="project" value="TreeGrafter"/>
</dbReference>
<dbReference type="KEGG" id="eiv:EIN_381100"/>
<protein>
    <recommendedName>
        <fullName evidence="2">MRN complex-interacting protein N-terminal domain-containing protein</fullName>
    </recommendedName>
</protein>
<feature type="compositionally biased region" description="Basic and acidic residues" evidence="1">
    <location>
        <begin position="205"/>
        <end position="215"/>
    </location>
</feature>
<keyword evidence="4" id="KW-1185">Reference proteome</keyword>
<feature type="domain" description="MRN complex-interacting protein N-terminal" evidence="2">
    <location>
        <begin position="7"/>
        <end position="109"/>
    </location>
</feature>
<feature type="region of interest" description="Disordered" evidence="1">
    <location>
        <begin position="278"/>
        <end position="301"/>
    </location>
</feature>
<dbReference type="InterPro" id="IPR049472">
    <property type="entry name" value="MRNIP_N"/>
</dbReference>
<dbReference type="OrthoDB" id="5960226at2759"/>
<evidence type="ECO:0000313" key="4">
    <source>
        <dbReference type="Proteomes" id="UP000014680"/>
    </source>
</evidence>
<dbReference type="Proteomes" id="UP000014680">
    <property type="component" value="Unassembled WGS sequence"/>
</dbReference>